<comment type="caution">
    <text evidence="8">The sequence shown here is derived from an EMBL/GenBank/DDBJ whole genome shotgun (WGS) entry which is preliminary data.</text>
</comment>
<evidence type="ECO:0000256" key="1">
    <source>
        <dbReference type="ARBA" id="ARBA00004442"/>
    </source>
</evidence>
<dbReference type="InterPro" id="IPR011250">
    <property type="entry name" value="OMP/PagP_B-barrel"/>
</dbReference>
<dbReference type="InterPro" id="IPR051692">
    <property type="entry name" value="OMP-like"/>
</dbReference>
<evidence type="ECO:0000313" key="9">
    <source>
        <dbReference type="Proteomes" id="UP001235269"/>
    </source>
</evidence>
<evidence type="ECO:0000259" key="7">
    <source>
        <dbReference type="Pfam" id="PF13505"/>
    </source>
</evidence>
<protein>
    <submittedName>
        <fullName evidence="8">Outer membrane immunogenic protein</fullName>
    </submittedName>
</protein>
<dbReference type="Proteomes" id="UP001235269">
    <property type="component" value="Unassembled WGS sequence"/>
</dbReference>
<dbReference type="RefSeq" id="WP_307156934.1">
    <property type="nucleotide sequence ID" value="NZ_JAUSWH010000002.1"/>
</dbReference>
<keyword evidence="9" id="KW-1185">Reference proteome</keyword>
<feature type="domain" description="Outer membrane protein beta-barrel" evidence="7">
    <location>
        <begin position="44"/>
        <end position="212"/>
    </location>
</feature>
<evidence type="ECO:0000256" key="4">
    <source>
        <dbReference type="ARBA" id="ARBA00023237"/>
    </source>
</evidence>
<sequence>MTTKLILASAAAAAALWSSTAFAADAVSEPPAPPPVATDTAPPAFSWAGGYAGIHGGYSWLNGDFSGGGSETFDGGRFGGFGGWNFDVGNNVILGLEGDVNYDWNKKNFVSGVDFGSEFSGSARGRVGYALDRTLIYAAGGWTATRAGFSGAVDDKATLNGWTIGAGVDYAVTDKIFVRGEYRYNDFGSKTISGVNTDLDQHVINVGVGVKF</sequence>
<dbReference type="InterPro" id="IPR027385">
    <property type="entry name" value="Beta-barrel_OMP"/>
</dbReference>
<accession>A0ABU0IAN4</accession>
<keyword evidence="4" id="KW-0998">Cell outer membrane</keyword>
<evidence type="ECO:0000256" key="5">
    <source>
        <dbReference type="ARBA" id="ARBA00038306"/>
    </source>
</evidence>
<dbReference type="PANTHER" id="PTHR34001:SF3">
    <property type="entry name" value="BLL7405 PROTEIN"/>
    <property type="match status" value="1"/>
</dbReference>
<dbReference type="Pfam" id="PF13505">
    <property type="entry name" value="OMP_b-brl"/>
    <property type="match status" value="1"/>
</dbReference>
<dbReference type="Gene3D" id="2.40.160.20">
    <property type="match status" value="1"/>
</dbReference>
<organism evidence="8 9">
    <name type="scientific">Rhizobium paknamense</name>
    <dbReference type="NCBI Taxonomy" id="1206817"/>
    <lineage>
        <taxon>Bacteria</taxon>
        <taxon>Pseudomonadati</taxon>
        <taxon>Pseudomonadota</taxon>
        <taxon>Alphaproteobacteria</taxon>
        <taxon>Hyphomicrobiales</taxon>
        <taxon>Rhizobiaceae</taxon>
        <taxon>Rhizobium/Agrobacterium group</taxon>
        <taxon>Rhizobium</taxon>
    </lineage>
</organism>
<dbReference type="EMBL" id="JAUSWH010000002">
    <property type="protein sequence ID" value="MDQ0454733.1"/>
    <property type="molecule type" value="Genomic_DNA"/>
</dbReference>
<feature type="signal peptide" evidence="6">
    <location>
        <begin position="1"/>
        <end position="23"/>
    </location>
</feature>
<reference evidence="8 9" key="1">
    <citation type="submission" date="2023-07" db="EMBL/GenBank/DDBJ databases">
        <title>Genomic Encyclopedia of Type Strains, Phase IV (KMG-IV): sequencing the most valuable type-strain genomes for metagenomic binning, comparative biology and taxonomic classification.</title>
        <authorList>
            <person name="Goeker M."/>
        </authorList>
    </citation>
    <scope>NUCLEOTIDE SEQUENCE [LARGE SCALE GENOMIC DNA]</scope>
    <source>
        <strain evidence="8 9">DSM 100301</strain>
    </source>
</reference>
<evidence type="ECO:0000256" key="3">
    <source>
        <dbReference type="ARBA" id="ARBA00023136"/>
    </source>
</evidence>
<dbReference type="SUPFAM" id="SSF56925">
    <property type="entry name" value="OMPA-like"/>
    <property type="match status" value="1"/>
</dbReference>
<gene>
    <name evidence="8" type="ORF">QO005_001060</name>
</gene>
<proteinExistence type="inferred from homology"/>
<feature type="chain" id="PRO_5047493390" evidence="6">
    <location>
        <begin position="24"/>
        <end position="212"/>
    </location>
</feature>
<comment type="subcellular location">
    <subcellularLocation>
        <location evidence="1">Cell outer membrane</location>
    </subcellularLocation>
</comment>
<comment type="similarity">
    <text evidence="5">Belongs to the Omp25/RopB family.</text>
</comment>
<keyword evidence="2 6" id="KW-0732">Signal</keyword>
<dbReference type="PANTHER" id="PTHR34001">
    <property type="entry name" value="BLL7405 PROTEIN"/>
    <property type="match status" value="1"/>
</dbReference>
<keyword evidence="3" id="KW-0472">Membrane</keyword>
<evidence type="ECO:0000256" key="2">
    <source>
        <dbReference type="ARBA" id="ARBA00022729"/>
    </source>
</evidence>
<evidence type="ECO:0000313" key="8">
    <source>
        <dbReference type="EMBL" id="MDQ0454733.1"/>
    </source>
</evidence>
<evidence type="ECO:0000256" key="6">
    <source>
        <dbReference type="SAM" id="SignalP"/>
    </source>
</evidence>
<name>A0ABU0IAN4_9HYPH</name>